<protein>
    <submittedName>
        <fullName evidence="1">Uncharacterized protein</fullName>
    </submittedName>
</protein>
<organism evidence="1 2">
    <name type="scientific">Tenacibaculum lutimaris</name>
    <dbReference type="NCBI Taxonomy" id="285258"/>
    <lineage>
        <taxon>Bacteria</taxon>
        <taxon>Pseudomonadati</taxon>
        <taxon>Bacteroidota</taxon>
        <taxon>Flavobacteriia</taxon>
        <taxon>Flavobacteriales</taxon>
        <taxon>Flavobacteriaceae</taxon>
        <taxon>Tenacibaculum</taxon>
    </lineage>
</organism>
<proteinExistence type="predicted"/>
<evidence type="ECO:0000313" key="1">
    <source>
        <dbReference type="EMBL" id="RKF03689.1"/>
    </source>
</evidence>
<evidence type="ECO:0000313" key="2">
    <source>
        <dbReference type="Proteomes" id="UP000285780"/>
    </source>
</evidence>
<dbReference type="EMBL" id="RAQM01000009">
    <property type="protein sequence ID" value="RKF03689.1"/>
    <property type="molecule type" value="Genomic_DNA"/>
</dbReference>
<sequence length="38" mass="4538">MNYKIIKLLFNPRKAISKEEFLLDNNSKPFVFGIEKHD</sequence>
<dbReference type="Proteomes" id="UP000285780">
    <property type="component" value="Unassembled WGS sequence"/>
</dbReference>
<name>A0A420E0T1_9FLAO</name>
<reference evidence="1 2" key="1">
    <citation type="submission" date="2018-09" db="EMBL/GenBank/DDBJ databases">
        <title>Genomic Encyclopedia of Archaeal and Bacterial Type Strains, Phase II (KMG-II): from individual species to whole genera.</title>
        <authorList>
            <person name="Goeker M."/>
        </authorList>
    </citation>
    <scope>NUCLEOTIDE SEQUENCE [LARGE SCALE GENOMIC DNA]</scope>
    <source>
        <strain evidence="1 2">DSM 16505</strain>
    </source>
</reference>
<dbReference type="AlphaFoldDB" id="A0A420E0T1"/>
<comment type="caution">
    <text evidence="1">The sequence shown here is derived from an EMBL/GenBank/DDBJ whole genome shotgun (WGS) entry which is preliminary data.</text>
</comment>
<gene>
    <name evidence="1" type="ORF">C8N26_2086</name>
</gene>
<keyword evidence="2" id="KW-1185">Reference proteome</keyword>
<accession>A0A420E0T1</accession>